<sequence length="465" mass="50181">MRRVLAPALVGLLLAGTASRAQDRYVPSTVAFGGGQRYSRPPVVPCPPFGVGPYTPGVPSMPGVPVDPNAPRMDPPVAPPGTDPIMPPEAPAPNPLERRLLDPFAQATEAGGVAPRTFNENFDGDFGGVYYKRRITTGYTIVPQVVGFTQRVTGYTPVTTTTQVIGTDQLGRLVVTNTVTTTNNPIIVNDPVTVNTLVAQQRIARLTLAGRYSGVLISDNDNPRPQDRIYGGYNFYDNIGGSLNPGLGQTDLQRETVGFEKTFLNGDASFGMRLPFVQQYGPPGVGGTQNVGDLSLLFKYAFYNNRETGDLISGGLILTVPTGSGDATLLDGTKAPHSVLFQPWGGFVRTFDRTFVQGITSLIVPTSSSDPTLWNNSVGVGYYLYRTTANNTWLTSVAPVVEVHVRTPLTQRNPDGLVYLQDQVNITSGFRFRFNRASFSTSIGVPVTGPRPWGVEAMSFFNYSF</sequence>
<dbReference type="EMBL" id="JAGKQQ010000001">
    <property type="protein sequence ID" value="MBP3955830.1"/>
    <property type="molecule type" value="Genomic_DNA"/>
</dbReference>
<dbReference type="Proteomes" id="UP000676565">
    <property type="component" value="Unassembled WGS sequence"/>
</dbReference>
<feature type="signal peptide" evidence="2">
    <location>
        <begin position="1"/>
        <end position="21"/>
    </location>
</feature>
<feature type="chain" id="PRO_5046110929" description="Transporter" evidence="2">
    <location>
        <begin position="22"/>
        <end position="465"/>
    </location>
</feature>
<evidence type="ECO:0008006" key="5">
    <source>
        <dbReference type="Google" id="ProtNLM"/>
    </source>
</evidence>
<keyword evidence="4" id="KW-1185">Reference proteome</keyword>
<feature type="compositionally biased region" description="Pro residues" evidence="1">
    <location>
        <begin position="73"/>
        <end position="91"/>
    </location>
</feature>
<name>A0ABS5BQ95_9BACT</name>
<evidence type="ECO:0000256" key="2">
    <source>
        <dbReference type="SAM" id="SignalP"/>
    </source>
</evidence>
<evidence type="ECO:0000313" key="3">
    <source>
        <dbReference type="EMBL" id="MBP3955830.1"/>
    </source>
</evidence>
<comment type="caution">
    <text evidence="3">The sequence shown here is derived from an EMBL/GenBank/DDBJ whole genome shotgun (WGS) entry which is preliminary data.</text>
</comment>
<evidence type="ECO:0000256" key="1">
    <source>
        <dbReference type="SAM" id="MobiDB-lite"/>
    </source>
</evidence>
<gene>
    <name evidence="3" type="ORF">J8F10_11095</name>
</gene>
<feature type="region of interest" description="Disordered" evidence="1">
    <location>
        <begin position="68"/>
        <end position="91"/>
    </location>
</feature>
<reference evidence="3 4" key="1">
    <citation type="submission" date="2021-04" db="EMBL/GenBank/DDBJ databases">
        <authorList>
            <person name="Ivanova A."/>
        </authorList>
    </citation>
    <scope>NUCLEOTIDE SEQUENCE [LARGE SCALE GENOMIC DNA]</scope>
    <source>
        <strain evidence="3 4">G18</strain>
    </source>
</reference>
<dbReference type="RefSeq" id="WP_210653889.1">
    <property type="nucleotide sequence ID" value="NZ_JAGKQQ010000001.1"/>
</dbReference>
<evidence type="ECO:0000313" key="4">
    <source>
        <dbReference type="Proteomes" id="UP000676565"/>
    </source>
</evidence>
<keyword evidence="2" id="KW-0732">Signal</keyword>
<protein>
    <recommendedName>
        <fullName evidence="5">Transporter</fullName>
    </recommendedName>
</protein>
<organism evidence="3 4">
    <name type="scientific">Gemmata palustris</name>
    <dbReference type="NCBI Taxonomy" id="2822762"/>
    <lineage>
        <taxon>Bacteria</taxon>
        <taxon>Pseudomonadati</taxon>
        <taxon>Planctomycetota</taxon>
        <taxon>Planctomycetia</taxon>
        <taxon>Gemmatales</taxon>
        <taxon>Gemmataceae</taxon>
        <taxon>Gemmata</taxon>
    </lineage>
</organism>
<proteinExistence type="predicted"/>
<accession>A0ABS5BQ95</accession>